<dbReference type="Proteomes" id="UP000604001">
    <property type="component" value="Unassembled WGS sequence"/>
</dbReference>
<feature type="transmembrane region" description="Helical" evidence="1">
    <location>
        <begin position="30"/>
        <end position="46"/>
    </location>
</feature>
<evidence type="ECO:0000313" key="2">
    <source>
        <dbReference type="EMBL" id="MBC2958877.1"/>
    </source>
</evidence>
<reference evidence="2 3" key="1">
    <citation type="submission" date="2020-08" db="EMBL/GenBank/DDBJ databases">
        <title>novel species in genus Nocardioides.</title>
        <authorList>
            <person name="Zhang G."/>
        </authorList>
    </citation>
    <scope>NUCLEOTIDE SEQUENCE [LARGE SCALE GENOMIC DNA]</scope>
    <source>
        <strain evidence="2 3">SC8A-24</strain>
    </source>
</reference>
<proteinExistence type="predicted"/>
<feature type="transmembrane region" description="Helical" evidence="1">
    <location>
        <begin position="58"/>
        <end position="75"/>
    </location>
</feature>
<keyword evidence="1" id="KW-0812">Transmembrane</keyword>
<evidence type="ECO:0000256" key="1">
    <source>
        <dbReference type="SAM" id="Phobius"/>
    </source>
</evidence>
<comment type="caution">
    <text evidence="2">The sequence shown here is derived from an EMBL/GenBank/DDBJ whole genome shotgun (WGS) entry which is preliminary data.</text>
</comment>
<dbReference type="RefSeq" id="WP_186344167.1">
    <property type="nucleotide sequence ID" value="NZ_BMMR01000001.1"/>
</dbReference>
<accession>A0ABR6U385</accession>
<keyword evidence="1" id="KW-0472">Membrane</keyword>
<keyword evidence="1" id="KW-1133">Transmembrane helix</keyword>
<gene>
    <name evidence="2" type="ORF">H7344_01045</name>
</gene>
<evidence type="ECO:0000313" key="3">
    <source>
        <dbReference type="Proteomes" id="UP000604001"/>
    </source>
</evidence>
<sequence length="95" mass="10303">MSAHTHDATTYPTRRRISTETKASVKTTELIAYVAAVIGVLIASAVVDASDFGAQEAWFYVTLLTIGYMVSRGLAKSGSRDFYDDDQDGRASHQA</sequence>
<keyword evidence="3" id="KW-1185">Reference proteome</keyword>
<organism evidence="2 3">
    <name type="scientific">Nocardioides deserti</name>
    <dbReference type="NCBI Taxonomy" id="1588644"/>
    <lineage>
        <taxon>Bacteria</taxon>
        <taxon>Bacillati</taxon>
        <taxon>Actinomycetota</taxon>
        <taxon>Actinomycetes</taxon>
        <taxon>Propionibacteriales</taxon>
        <taxon>Nocardioidaceae</taxon>
        <taxon>Nocardioides</taxon>
    </lineage>
</organism>
<name>A0ABR6U385_9ACTN</name>
<dbReference type="EMBL" id="JACMYC010000001">
    <property type="protein sequence ID" value="MBC2958877.1"/>
    <property type="molecule type" value="Genomic_DNA"/>
</dbReference>
<protein>
    <submittedName>
        <fullName evidence="2">Uncharacterized protein</fullName>
    </submittedName>
</protein>